<name>A0A1G7VIC1_CHIFI</name>
<evidence type="ECO:0000313" key="2">
    <source>
        <dbReference type="Proteomes" id="UP000199045"/>
    </source>
</evidence>
<reference evidence="2" key="1">
    <citation type="submission" date="2016-10" db="EMBL/GenBank/DDBJ databases">
        <authorList>
            <person name="Varghese N."/>
            <person name="Submissions S."/>
        </authorList>
    </citation>
    <scope>NUCLEOTIDE SEQUENCE [LARGE SCALE GENOMIC DNA]</scope>
    <source>
        <strain evidence="2">DSM 527</strain>
    </source>
</reference>
<dbReference type="AlphaFoldDB" id="A0A1G7VIC1"/>
<accession>A0A1G7VIC1</accession>
<protein>
    <submittedName>
        <fullName evidence="1">Uncharacterized protein</fullName>
    </submittedName>
</protein>
<organism evidence="1 2">
    <name type="scientific">Chitinophaga filiformis</name>
    <name type="common">Myxococcus filiformis</name>
    <name type="synonym">Flexibacter filiformis</name>
    <dbReference type="NCBI Taxonomy" id="104663"/>
    <lineage>
        <taxon>Bacteria</taxon>
        <taxon>Pseudomonadati</taxon>
        <taxon>Bacteroidota</taxon>
        <taxon>Chitinophagia</taxon>
        <taxon>Chitinophagales</taxon>
        <taxon>Chitinophagaceae</taxon>
        <taxon>Chitinophaga</taxon>
    </lineage>
</organism>
<dbReference type="STRING" id="104663.SAMN04488121_105133"/>
<dbReference type="Proteomes" id="UP000199045">
    <property type="component" value="Unassembled WGS sequence"/>
</dbReference>
<proteinExistence type="predicted"/>
<gene>
    <name evidence="1" type="ORF">SAMN04488121_105133</name>
</gene>
<sequence length="55" mass="6202">MGPGDAQAYVDAFAVQIRAYGANHGYVHRDIQNAILRQRGLDNDLLAIIRYMRRG</sequence>
<dbReference type="EMBL" id="FNBN01000005">
    <property type="protein sequence ID" value="SDG59566.1"/>
    <property type="molecule type" value="Genomic_DNA"/>
</dbReference>
<evidence type="ECO:0000313" key="1">
    <source>
        <dbReference type="EMBL" id="SDG59566.1"/>
    </source>
</evidence>